<evidence type="ECO:0000256" key="9">
    <source>
        <dbReference type="SAM" id="MobiDB-lite"/>
    </source>
</evidence>
<accession>A0A7W6JRI7</accession>
<feature type="region of interest" description="Disordered" evidence="9">
    <location>
        <begin position="30"/>
        <end position="60"/>
    </location>
</feature>
<dbReference type="Gene3D" id="3.10.20.310">
    <property type="entry name" value="membrane protein fhac"/>
    <property type="match status" value="1"/>
</dbReference>
<dbReference type="InterPro" id="IPR051544">
    <property type="entry name" value="TPS_OM_transporter"/>
</dbReference>
<evidence type="ECO:0000313" key="13">
    <source>
        <dbReference type="Proteomes" id="UP000557392"/>
    </source>
</evidence>
<keyword evidence="3" id="KW-0813">Transport</keyword>
<dbReference type="PROSITE" id="PS51779">
    <property type="entry name" value="POTRA"/>
    <property type="match status" value="1"/>
</dbReference>
<evidence type="ECO:0000256" key="1">
    <source>
        <dbReference type="ARBA" id="ARBA00004442"/>
    </source>
</evidence>
<evidence type="ECO:0000313" key="12">
    <source>
        <dbReference type="EMBL" id="MBB4098230.1"/>
    </source>
</evidence>
<gene>
    <name evidence="12" type="ORF">GGR46_001763</name>
</gene>
<dbReference type="Pfam" id="PF08479">
    <property type="entry name" value="POTRA_2"/>
    <property type="match status" value="1"/>
</dbReference>
<evidence type="ECO:0000259" key="11">
    <source>
        <dbReference type="PROSITE" id="PS51779"/>
    </source>
</evidence>
<keyword evidence="10" id="KW-0732">Signal</keyword>
<evidence type="ECO:0000256" key="8">
    <source>
        <dbReference type="ARBA" id="ARBA00023237"/>
    </source>
</evidence>
<dbReference type="InterPro" id="IPR013686">
    <property type="entry name" value="Polypept-transport_assoc_ShlB"/>
</dbReference>
<feature type="chain" id="PRO_5030864849" evidence="10">
    <location>
        <begin position="25"/>
        <end position="554"/>
    </location>
</feature>
<dbReference type="EMBL" id="JACIEH010000001">
    <property type="protein sequence ID" value="MBB4098230.1"/>
    <property type="molecule type" value="Genomic_DNA"/>
</dbReference>
<evidence type="ECO:0000256" key="3">
    <source>
        <dbReference type="ARBA" id="ARBA00022448"/>
    </source>
</evidence>
<keyword evidence="6" id="KW-0653">Protein transport</keyword>
<comment type="subcellular location">
    <subcellularLocation>
        <location evidence="1">Cell outer membrane</location>
    </subcellularLocation>
</comment>
<dbReference type="RefSeq" id="WP_183996509.1">
    <property type="nucleotide sequence ID" value="NZ_JACIEH010000001.1"/>
</dbReference>
<dbReference type="Pfam" id="PF03865">
    <property type="entry name" value="ShlB"/>
    <property type="match status" value="1"/>
</dbReference>
<reference evidence="12 13" key="1">
    <citation type="submission" date="2020-08" db="EMBL/GenBank/DDBJ databases">
        <title>Genomic Encyclopedia of Type Strains, Phase IV (KMG-IV): sequencing the most valuable type-strain genomes for metagenomic binning, comparative biology and taxonomic classification.</title>
        <authorList>
            <person name="Goeker M."/>
        </authorList>
    </citation>
    <scope>NUCLEOTIDE SEQUENCE [LARGE SCALE GENOMIC DNA]</scope>
    <source>
        <strain evidence="12 13">DSM 101806</strain>
    </source>
</reference>
<dbReference type="GO" id="GO:0098046">
    <property type="term" value="C:type V protein secretion system complex"/>
    <property type="evidence" value="ECO:0007669"/>
    <property type="project" value="TreeGrafter"/>
</dbReference>
<organism evidence="12 13">
    <name type="scientific">Sphingomonas kyeonggiensis</name>
    <dbReference type="NCBI Taxonomy" id="1268553"/>
    <lineage>
        <taxon>Bacteria</taxon>
        <taxon>Pseudomonadati</taxon>
        <taxon>Pseudomonadota</taxon>
        <taxon>Alphaproteobacteria</taxon>
        <taxon>Sphingomonadales</taxon>
        <taxon>Sphingomonadaceae</taxon>
        <taxon>Sphingomonas</taxon>
    </lineage>
</organism>
<comment type="similarity">
    <text evidence="2">Belongs to the TPS (TC 1.B.20) family.</text>
</comment>
<evidence type="ECO:0000256" key="10">
    <source>
        <dbReference type="SAM" id="SignalP"/>
    </source>
</evidence>
<keyword evidence="5" id="KW-0812">Transmembrane</keyword>
<comment type="caution">
    <text evidence="12">The sequence shown here is derived from an EMBL/GenBank/DDBJ whole genome shotgun (WGS) entry which is preliminary data.</text>
</comment>
<dbReference type="PANTHER" id="PTHR34597">
    <property type="entry name" value="SLR1661 PROTEIN"/>
    <property type="match status" value="1"/>
</dbReference>
<dbReference type="PANTHER" id="PTHR34597:SF6">
    <property type="entry name" value="BLR6126 PROTEIN"/>
    <property type="match status" value="1"/>
</dbReference>
<evidence type="ECO:0000256" key="4">
    <source>
        <dbReference type="ARBA" id="ARBA00022452"/>
    </source>
</evidence>
<dbReference type="GO" id="GO:0009279">
    <property type="term" value="C:cell outer membrane"/>
    <property type="evidence" value="ECO:0007669"/>
    <property type="project" value="UniProtKB-SubCell"/>
</dbReference>
<keyword evidence="13" id="KW-1185">Reference proteome</keyword>
<keyword evidence="8" id="KW-0998">Cell outer membrane</keyword>
<dbReference type="Proteomes" id="UP000557392">
    <property type="component" value="Unassembled WGS sequence"/>
</dbReference>
<evidence type="ECO:0000256" key="5">
    <source>
        <dbReference type="ARBA" id="ARBA00022692"/>
    </source>
</evidence>
<evidence type="ECO:0000256" key="7">
    <source>
        <dbReference type="ARBA" id="ARBA00023136"/>
    </source>
</evidence>
<dbReference type="InterPro" id="IPR005565">
    <property type="entry name" value="Hemolysn_activator_HlyB_C"/>
</dbReference>
<dbReference type="AlphaFoldDB" id="A0A7W6JRI7"/>
<feature type="domain" description="POTRA" evidence="11">
    <location>
        <begin position="67"/>
        <end position="142"/>
    </location>
</feature>
<evidence type="ECO:0000256" key="2">
    <source>
        <dbReference type="ARBA" id="ARBA00009055"/>
    </source>
</evidence>
<dbReference type="InterPro" id="IPR034746">
    <property type="entry name" value="POTRA"/>
</dbReference>
<feature type="signal peptide" evidence="10">
    <location>
        <begin position="1"/>
        <end position="24"/>
    </location>
</feature>
<feature type="compositionally biased region" description="Basic and acidic residues" evidence="9">
    <location>
        <begin position="32"/>
        <end position="50"/>
    </location>
</feature>
<sequence length="554" mass="58889">MKSKRCWLFVFAAAAIVPFQAAHAQQTVNPGRIDERLRPADKTPDARSVDVPELPRQQGAPESAIQVRLSEVRFEGVTAVPIDALNAIAAPYLNRDMPLADVFKLAEAVTAEYRRRGFVLSRAVVGPQRIDGGVLTLQVVEGHIGATKIEGDAGGYEPYLRGYLAGVAAERPTSGAALTRALLLARDLQGVDARAVLTPSPSEVGAADLTLAVERKGIEGFVAIDNRGSRWLGPVQVYGGLSFNDMLGAGERISITAVSAPIHKELGFLSATWDQPVGNSGLRLTVFGSYAATHPGDELRLLDLHGRSATYGIAARYPFVRSREANLFGRLVLTGRDSSSRNVVIDPIFDDSTRTVQGELFGNYAAPWGGILNVRASVTQGLDFLGATVRSDPDKSRATGSGVFTRVNAEVSFAYGVGGGLYFQASGAMQYSGQSLLASEEFGLGGEQFAHAYDPSEVTGDKGVAGRVEVFYAGNFQGGTVQPYGFYEAGRVAQNDPLPGEPLRASLESAGFGLRLGLRAGINGSVEFAKPINRPVASRGDKDGRVFFSVGMSF</sequence>
<dbReference type="GO" id="GO:0008320">
    <property type="term" value="F:protein transmembrane transporter activity"/>
    <property type="evidence" value="ECO:0007669"/>
    <property type="project" value="TreeGrafter"/>
</dbReference>
<name>A0A7W6JRI7_9SPHN</name>
<keyword evidence="4" id="KW-1134">Transmembrane beta strand</keyword>
<dbReference type="Gene3D" id="2.40.160.50">
    <property type="entry name" value="membrane protein fhac: a member of the omp85/tpsb transporter family"/>
    <property type="match status" value="1"/>
</dbReference>
<evidence type="ECO:0000256" key="6">
    <source>
        <dbReference type="ARBA" id="ARBA00022927"/>
    </source>
</evidence>
<proteinExistence type="inferred from homology"/>
<keyword evidence="7" id="KW-0472">Membrane</keyword>
<dbReference type="GO" id="GO:0046819">
    <property type="term" value="P:protein secretion by the type V secretion system"/>
    <property type="evidence" value="ECO:0007669"/>
    <property type="project" value="TreeGrafter"/>
</dbReference>
<protein>
    <submittedName>
        <fullName evidence="12">Hemolysin activation/secretion protein</fullName>
    </submittedName>
</protein>